<dbReference type="SUPFAM" id="SSF52540">
    <property type="entry name" value="P-loop containing nucleoside triphosphate hydrolases"/>
    <property type="match status" value="1"/>
</dbReference>
<name>A0A846XLP8_9NOCA</name>
<sequence length="914" mass="99065">MTAGGGTIAAFGLKYQYMATIEQFLRHLRGNLDLLPRVALEVEPPVFAAGGAVDDIVDFGFLTDGIATHHYQVKSSLNPAENPLTPAAAREVLQRLAFHNAQDFALYTNKPLSPALAHDVTVDNRRSPCAGVVSYEWSPALIGVSQPDLHPTITVDSRGRREIRGSISALIRDFRRDRQLSLGEITCDLLVPILLEKVFDAAASDSPYRIDALEVVELLAMPDARIAKIVGGFDWGLPLSGVPHYASTVPRLAHLAKIRSEFPDDSANRPPRIILAGHTGSGKSVVASDYCHLDAVSFAFMCWLDCRDAAYLDSQIRDLVLQLTSGTPVSDADIAPVFTGLLGRHPGPWLLVFDGALCRGDIEQYLPTRGHGVILITSVNEIGWWSDSTVIEIKGFTSAEAELCFRAYSGLQENEVDDHVVVEIVESLGSIPLAVSMAGLYFKNTQGSVGELAPQYFADLAALDDSLSIPPGFNRTAFKAVQHAVATLATDGPTGHGTSARAVLEMGSLFAPEQIPLNLMLQATVPTIKMDAAKAPTPSEADPALRRGVVATLRTQSIARRTLRTGESQSPTDETVAVHPLIHQILQTSRLRALPPGQLQADSTVLMHFLRGWLGSLRVGGDFLGTDQIRIHAEAVLAIVDAHEPLHSYGLQEQRVYAYTKALLQAELSTCHASRGRYDRSIHFARAAAATLRVVGTEPAANAMFVPILTNMIHDLSFMQVSPDVVAAVAVPVVWGIEAVIADSRPAYQDLGYTFAGELRFWLTRTASYQSAEALRGPNEILRRIIDSDPRADTRPAAQNALINDLYNARKFEDLGRLIPSLRADADPDTHIGLAALDIVVQLRTGSTDDALIKLYELIELDPHAGYLSHSLIEALSKVNREIHRIIHEGDSVDSRISGVLAVIAARVATLQSS</sequence>
<evidence type="ECO:0000313" key="2">
    <source>
        <dbReference type="Proteomes" id="UP000565715"/>
    </source>
</evidence>
<proteinExistence type="predicted"/>
<protein>
    <recommendedName>
        <fullName evidence="3">NB-ARC domain-containing protein</fullName>
    </recommendedName>
</protein>
<keyword evidence="2" id="KW-1185">Reference proteome</keyword>
<dbReference type="EMBL" id="JAAXOO010000008">
    <property type="protein sequence ID" value="NKY37228.1"/>
    <property type="molecule type" value="Genomic_DNA"/>
</dbReference>
<dbReference type="InterPro" id="IPR027417">
    <property type="entry name" value="P-loop_NTPase"/>
</dbReference>
<evidence type="ECO:0000313" key="1">
    <source>
        <dbReference type="EMBL" id="NKY37228.1"/>
    </source>
</evidence>
<organism evidence="1 2">
    <name type="scientific">Nocardia speluncae</name>
    <dbReference type="NCBI Taxonomy" id="419477"/>
    <lineage>
        <taxon>Bacteria</taxon>
        <taxon>Bacillati</taxon>
        <taxon>Actinomycetota</taxon>
        <taxon>Actinomycetes</taxon>
        <taxon>Mycobacteriales</taxon>
        <taxon>Nocardiaceae</taxon>
        <taxon>Nocardia</taxon>
    </lineage>
</organism>
<accession>A0A846XLP8</accession>
<dbReference type="AlphaFoldDB" id="A0A846XLP8"/>
<gene>
    <name evidence="1" type="ORF">HGA13_29765</name>
</gene>
<dbReference type="Gene3D" id="3.40.50.300">
    <property type="entry name" value="P-loop containing nucleotide triphosphate hydrolases"/>
    <property type="match status" value="1"/>
</dbReference>
<dbReference type="Proteomes" id="UP000565715">
    <property type="component" value="Unassembled WGS sequence"/>
</dbReference>
<comment type="caution">
    <text evidence="1">The sequence shown here is derived from an EMBL/GenBank/DDBJ whole genome shotgun (WGS) entry which is preliminary data.</text>
</comment>
<reference evidence="1 2" key="1">
    <citation type="submission" date="2020-04" db="EMBL/GenBank/DDBJ databases">
        <title>MicrobeNet Type strains.</title>
        <authorList>
            <person name="Nicholson A.C."/>
        </authorList>
    </citation>
    <scope>NUCLEOTIDE SEQUENCE [LARGE SCALE GENOMIC DNA]</scope>
    <source>
        <strain evidence="1 2">DSM 45078</strain>
    </source>
</reference>
<dbReference type="RefSeq" id="WP_157112734.1">
    <property type="nucleotide sequence ID" value="NZ_JAAXOO010000008.1"/>
</dbReference>
<evidence type="ECO:0008006" key="3">
    <source>
        <dbReference type="Google" id="ProtNLM"/>
    </source>
</evidence>